<evidence type="ECO:0000256" key="1">
    <source>
        <dbReference type="SAM" id="Phobius"/>
    </source>
</evidence>
<feature type="transmembrane region" description="Helical" evidence="1">
    <location>
        <begin position="6"/>
        <end position="27"/>
    </location>
</feature>
<proteinExistence type="predicted"/>
<reference evidence="2 3" key="1">
    <citation type="submission" date="2017-09" db="EMBL/GenBank/DDBJ databases">
        <authorList>
            <person name="Ehlers B."/>
            <person name="Leendertz F.H."/>
        </authorList>
    </citation>
    <scope>NUCLEOTIDE SEQUENCE [LARGE SCALE GENOMIC DNA]</scope>
    <source>
        <strain evidence="2 3">CGMCC 1.10978</strain>
    </source>
</reference>
<organism evidence="2 3">
    <name type="scientific">Pseudoxanthomonas wuyuanensis</name>
    <dbReference type="NCBI Taxonomy" id="1073196"/>
    <lineage>
        <taxon>Bacteria</taxon>
        <taxon>Pseudomonadati</taxon>
        <taxon>Pseudomonadota</taxon>
        <taxon>Gammaproteobacteria</taxon>
        <taxon>Lysobacterales</taxon>
        <taxon>Lysobacteraceae</taxon>
        <taxon>Pseudoxanthomonas</taxon>
    </lineage>
</organism>
<accession>A0A286D6Y0</accession>
<feature type="transmembrane region" description="Helical" evidence="1">
    <location>
        <begin position="39"/>
        <end position="58"/>
    </location>
</feature>
<sequence length="62" mass="7128">MNLLSPPWWVLPLILFAVPVGISLVYNRFYRHRNGTSQHLVLGLLVSVCWLAAMILILQRVQ</sequence>
<gene>
    <name evidence="2" type="ORF">SAMN06296416_10412</name>
</gene>
<keyword evidence="3" id="KW-1185">Reference proteome</keyword>
<dbReference type="AlphaFoldDB" id="A0A286D6Y0"/>
<protein>
    <submittedName>
        <fullName evidence="2">Uncharacterized protein</fullName>
    </submittedName>
</protein>
<dbReference type="OrthoDB" id="5986801at2"/>
<evidence type="ECO:0000313" key="2">
    <source>
        <dbReference type="EMBL" id="SOD54408.1"/>
    </source>
</evidence>
<keyword evidence="1" id="KW-0812">Transmembrane</keyword>
<evidence type="ECO:0000313" key="3">
    <source>
        <dbReference type="Proteomes" id="UP000219374"/>
    </source>
</evidence>
<dbReference type="RefSeq" id="WP_141400761.1">
    <property type="nucleotide sequence ID" value="NZ_OCND01000004.1"/>
</dbReference>
<dbReference type="Proteomes" id="UP000219374">
    <property type="component" value="Unassembled WGS sequence"/>
</dbReference>
<name>A0A286D6Y0_9GAMM</name>
<keyword evidence="1" id="KW-1133">Transmembrane helix</keyword>
<keyword evidence="1" id="KW-0472">Membrane</keyword>
<dbReference type="EMBL" id="OCND01000004">
    <property type="protein sequence ID" value="SOD54408.1"/>
    <property type="molecule type" value="Genomic_DNA"/>
</dbReference>